<dbReference type="EMBL" id="CAXAMN010028739">
    <property type="protein sequence ID" value="CAK9117564.1"/>
    <property type="molecule type" value="Genomic_DNA"/>
</dbReference>
<protein>
    <submittedName>
        <fullName evidence="2">Uncharacterized protein</fullName>
    </submittedName>
</protein>
<proteinExistence type="predicted"/>
<sequence>MGAGSSVPPLPSEKSAAGLAGRPANVDHQEMQGGVQWLLTVVDKEKEEKAWLAKKFEDKCMEVKSLQQELQRVRALLDQRGSTSPIIKGPDISNQDHTFICQELSPSKAKPIAQRRGLQLSIQTQSQPKVAFQTNKTEPLSRAKSSPALSGDGIEPMSALLRRRKEDWTPIDADQSESRGLSVSTDKVFSLLGECPASPKRVRHTSKE</sequence>
<feature type="region of interest" description="Disordered" evidence="1">
    <location>
        <begin position="123"/>
        <end position="184"/>
    </location>
</feature>
<evidence type="ECO:0000313" key="3">
    <source>
        <dbReference type="Proteomes" id="UP001642484"/>
    </source>
</evidence>
<feature type="region of interest" description="Disordered" evidence="1">
    <location>
        <begin position="1"/>
        <end position="28"/>
    </location>
</feature>
<organism evidence="2 3">
    <name type="scientific">Durusdinium trenchii</name>
    <dbReference type="NCBI Taxonomy" id="1381693"/>
    <lineage>
        <taxon>Eukaryota</taxon>
        <taxon>Sar</taxon>
        <taxon>Alveolata</taxon>
        <taxon>Dinophyceae</taxon>
        <taxon>Suessiales</taxon>
        <taxon>Symbiodiniaceae</taxon>
        <taxon>Durusdinium</taxon>
    </lineage>
</organism>
<reference evidence="2 3" key="1">
    <citation type="submission" date="2024-02" db="EMBL/GenBank/DDBJ databases">
        <authorList>
            <person name="Chen Y."/>
            <person name="Shah S."/>
            <person name="Dougan E. K."/>
            <person name="Thang M."/>
            <person name="Chan C."/>
        </authorList>
    </citation>
    <scope>NUCLEOTIDE SEQUENCE [LARGE SCALE GENOMIC DNA]</scope>
</reference>
<feature type="compositionally biased region" description="Polar residues" evidence="1">
    <location>
        <begin position="123"/>
        <end position="148"/>
    </location>
</feature>
<evidence type="ECO:0000256" key="1">
    <source>
        <dbReference type="SAM" id="MobiDB-lite"/>
    </source>
</evidence>
<comment type="caution">
    <text evidence="2">The sequence shown here is derived from an EMBL/GenBank/DDBJ whole genome shotgun (WGS) entry which is preliminary data.</text>
</comment>
<keyword evidence="3" id="KW-1185">Reference proteome</keyword>
<evidence type="ECO:0000313" key="2">
    <source>
        <dbReference type="EMBL" id="CAK9117564.1"/>
    </source>
</evidence>
<gene>
    <name evidence="2" type="ORF">CCMP2556_LOCUS54865</name>
</gene>
<dbReference type="Proteomes" id="UP001642484">
    <property type="component" value="Unassembled WGS sequence"/>
</dbReference>
<accession>A0ABP0SYP7</accession>
<name>A0ABP0SYP7_9DINO</name>